<reference evidence="11" key="1">
    <citation type="submission" date="2022-08" db="EMBL/GenBank/DDBJ databases">
        <title>Novel sulfate-reducing endosymbionts in the free-living metamonad Anaeramoeba.</title>
        <authorList>
            <person name="Jerlstrom-Hultqvist J."/>
            <person name="Cepicka I."/>
            <person name="Gallot-Lavallee L."/>
            <person name="Salas-Leiva D."/>
            <person name="Curtis B.A."/>
            <person name="Zahonova K."/>
            <person name="Pipaliya S."/>
            <person name="Dacks J."/>
            <person name="Roger A.J."/>
        </authorList>
    </citation>
    <scope>NUCLEOTIDE SEQUENCE</scope>
    <source>
        <strain evidence="11">Schooner1</strain>
    </source>
</reference>
<feature type="compositionally biased region" description="Basic residues" evidence="8">
    <location>
        <begin position="31"/>
        <end position="46"/>
    </location>
</feature>
<keyword evidence="2" id="KW-0479">Metal-binding</keyword>
<feature type="domain" description="RING-type" evidence="9">
    <location>
        <begin position="184"/>
        <end position="233"/>
    </location>
</feature>
<evidence type="ECO:0000256" key="1">
    <source>
        <dbReference type="ARBA" id="ARBA00022679"/>
    </source>
</evidence>
<keyword evidence="3" id="KW-0677">Repeat</keyword>
<sequence>MIKNKRHQLVESDEEKEKKKYNFQENPYSKQKTKLKKKPKKKKSRSAKNPFAMKNKPKKKKQKTKSKKKPKKKKKSHKPTYSFQEQQKEIEKLDESQLDPDTLLALRLHQEEVRIHQEQQNKRNDKEKEEKNKISKGQTNENEQKTRHQNEKGNEIEKEKTKEKEIEVGTDQEKEKEKQNFFQCGICGLQKKQNLMYPLDKCFHYYCISCLSGYILDGIKKQKVSNLSCKTCQSPLVNYDFKYLLTNEQYEEYERASLSEAMEGTELVKCPNCNFQFERISSTKVQTDYLSMTEFDIFGQPLSIQAKIHRNENRYRCTSCHKNFCANCNETPYHLGYNCEDWIKRKNSLKCRFCETTLTESNLLKGSEEFEVCNSSGCVELFKNACNKKLPCGHFCCGIKDEEVHLGCLQEKCRNKILDVKKNDKQTDQRSDDFCNICWITSLETAPCIRLQCGHIFHYHCLMMRLKTKWNGARITFNFIKCPLCKSKIEHVSLTEILKPINELWGSLQIKIKKRLEYEGLINDKRIKKDYNNDIFEFGMQKLAYYPCFKCKKPYFGGLKDCGNQREYNENFDESELICGGCSFVEGSNSDPCKKHGTDYLIWKCKFCCNIAVWFCWGNTHFCDSCHRKASTLPNLPKDQLPKCLGPPNCRGKHPPNGVEHCYGCGLCEDSNDKVLDF</sequence>
<name>A0ABQ8YXW8_9EUKA</name>
<evidence type="ECO:0000256" key="6">
    <source>
        <dbReference type="ARBA" id="ARBA00022833"/>
    </source>
</evidence>
<dbReference type="PROSITE" id="PS00518">
    <property type="entry name" value="ZF_RING_1"/>
    <property type="match status" value="1"/>
</dbReference>
<evidence type="ECO:0000259" key="9">
    <source>
        <dbReference type="PROSITE" id="PS50089"/>
    </source>
</evidence>
<evidence type="ECO:0000259" key="10">
    <source>
        <dbReference type="PROSITE" id="PS51873"/>
    </source>
</evidence>
<dbReference type="Proteomes" id="UP001150062">
    <property type="component" value="Unassembled WGS sequence"/>
</dbReference>
<feature type="domain" description="RING-type" evidence="9">
    <location>
        <begin position="435"/>
        <end position="486"/>
    </location>
</feature>
<keyword evidence="5" id="KW-0833">Ubl conjugation pathway</keyword>
<dbReference type="PANTHER" id="PTHR45943">
    <property type="entry name" value="E3 UBIQUITIN-PROTEIN LIGASE MYCBP2"/>
    <property type="match status" value="1"/>
</dbReference>
<dbReference type="InterPro" id="IPR044066">
    <property type="entry name" value="TRIAD_supradom"/>
</dbReference>
<organism evidence="11 12">
    <name type="scientific">Anaeramoeba flamelloides</name>
    <dbReference type="NCBI Taxonomy" id="1746091"/>
    <lineage>
        <taxon>Eukaryota</taxon>
        <taxon>Metamonada</taxon>
        <taxon>Anaeramoebidae</taxon>
        <taxon>Anaeramoeba</taxon>
    </lineage>
</organism>
<evidence type="ECO:0000256" key="5">
    <source>
        <dbReference type="ARBA" id="ARBA00022786"/>
    </source>
</evidence>
<dbReference type="InterPro" id="IPR017907">
    <property type="entry name" value="Znf_RING_CS"/>
</dbReference>
<evidence type="ECO:0000256" key="7">
    <source>
        <dbReference type="PROSITE-ProRule" id="PRU00175"/>
    </source>
</evidence>
<dbReference type="SMART" id="SM00184">
    <property type="entry name" value="RING"/>
    <property type="match status" value="2"/>
</dbReference>
<evidence type="ECO:0000256" key="3">
    <source>
        <dbReference type="ARBA" id="ARBA00022737"/>
    </source>
</evidence>
<evidence type="ECO:0000313" key="12">
    <source>
        <dbReference type="Proteomes" id="UP001150062"/>
    </source>
</evidence>
<feature type="compositionally biased region" description="Basic residues" evidence="8">
    <location>
        <begin position="55"/>
        <end position="78"/>
    </location>
</feature>
<feature type="domain" description="RING-type" evidence="10">
    <location>
        <begin position="180"/>
        <end position="459"/>
    </location>
</feature>
<evidence type="ECO:0000256" key="4">
    <source>
        <dbReference type="ARBA" id="ARBA00022771"/>
    </source>
</evidence>
<dbReference type="Gene3D" id="3.30.40.10">
    <property type="entry name" value="Zinc/RING finger domain, C3HC4 (zinc finger)"/>
    <property type="match status" value="2"/>
</dbReference>
<dbReference type="PROSITE" id="PS50089">
    <property type="entry name" value="ZF_RING_2"/>
    <property type="match status" value="2"/>
</dbReference>
<feature type="region of interest" description="Disordered" evidence="8">
    <location>
        <begin position="115"/>
        <end position="172"/>
    </location>
</feature>
<dbReference type="InterPro" id="IPR002867">
    <property type="entry name" value="IBR_dom"/>
</dbReference>
<keyword evidence="1" id="KW-0808">Transferase</keyword>
<feature type="region of interest" description="Disordered" evidence="8">
    <location>
        <begin position="1"/>
        <end position="97"/>
    </location>
</feature>
<dbReference type="SMART" id="SM01197">
    <property type="entry name" value="FANCL_C"/>
    <property type="match status" value="1"/>
</dbReference>
<evidence type="ECO:0000256" key="8">
    <source>
        <dbReference type="SAM" id="MobiDB-lite"/>
    </source>
</evidence>
<gene>
    <name evidence="11" type="ORF">M0813_17196</name>
</gene>
<dbReference type="InterPro" id="IPR001841">
    <property type="entry name" value="Znf_RING"/>
</dbReference>
<proteinExistence type="predicted"/>
<dbReference type="EMBL" id="JAOAOG010000101">
    <property type="protein sequence ID" value="KAJ6249312.1"/>
    <property type="molecule type" value="Genomic_DNA"/>
</dbReference>
<dbReference type="SUPFAM" id="SSF57850">
    <property type="entry name" value="RING/U-box"/>
    <property type="match status" value="2"/>
</dbReference>
<feature type="compositionally biased region" description="Basic and acidic residues" evidence="8">
    <location>
        <begin position="142"/>
        <end position="172"/>
    </location>
</feature>
<feature type="compositionally biased region" description="Basic and acidic residues" evidence="8">
    <location>
        <begin position="115"/>
        <end position="133"/>
    </location>
</feature>
<protein>
    <submittedName>
        <fullName evidence="11">E3 ubiquitin-protein ligase mycbp2</fullName>
    </submittedName>
</protein>
<evidence type="ECO:0000256" key="2">
    <source>
        <dbReference type="ARBA" id="ARBA00022723"/>
    </source>
</evidence>
<keyword evidence="4 7" id="KW-0863">Zinc-finger</keyword>
<dbReference type="InterPro" id="IPR013083">
    <property type="entry name" value="Znf_RING/FYVE/PHD"/>
</dbReference>
<keyword evidence="6" id="KW-0862">Zinc</keyword>
<accession>A0ABQ8YXW8</accession>
<dbReference type="SMART" id="SM00647">
    <property type="entry name" value="IBR"/>
    <property type="match status" value="1"/>
</dbReference>
<comment type="caution">
    <text evidence="11">The sequence shown here is derived from an EMBL/GenBank/DDBJ whole genome shotgun (WGS) entry which is preliminary data.</text>
</comment>
<evidence type="ECO:0000313" key="11">
    <source>
        <dbReference type="EMBL" id="KAJ6249312.1"/>
    </source>
</evidence>
<dbReference type="PANTHER" id="PTHR45943:SF2">
    <property type="entry name" value="RING-TYPE DOMAIN-CONTAINING PROTEIN"/>
    <property type="match status" value="1"/>
</dbReference>
<dbReference type="PROSITE" id="PS51873">
    <property type="entry name" value="TRIAD"/>
    <property type="match status" value="1"/>
</dbReference>
<feature type="compositionally biased region" description="Basic and acidic residues" evidence="8">
    <location>
        <begin position="86"/>
        <end position="95"/>
    </location>
</feature>
<keyword evidence="12" id="KW-1185">Reference proteome</keyword>
<dbReference type="CDD" id="cd16463">
    <property type="entry name" value="RING-H2_PHR"/>
    <property type="match status" value="1"/>
</dbReference>